<dbReference type="InterPro" id="IPR001878">
    <property type="entry name" value="Znf_CCHC"/>
</dbReference>
<evidence type="ECO:0000256" key="1">
    <source>
        <dbReference type="PROSITE-ProRule" id="PRU00047"/>
    </source>
</evidence>
<proteinExistence type="predicted"/>
<dbReference type="PROSITE" id="PS50158">
    <property type="entry name" value="ZF_CCHC"/>
    <property type="match status" value="1"/>
</dbReference>
<sequence>MLHGVLYEDIRMAFAAFGNVTELTRERWRLQGMKEKGSTTRTVLLKLKPGYKVDDLSHQVQVAGELALVVVLGRAMQCLRCHGTGHVRRDCKVPRCSKCRRYWHADADCIRTYASATGQSKADDREEMMDVVEADEAALCTDEATKQAGPRDSLASFCGEAPKRNTPADQEAQGDLAGSVN</sequence>
<keyword evidence="5" id="KW-1185">Reference proteome</keyword>
<keyword evidence="1" id="KW-0862">Zinc</keyword>
<reference evidence="4" key="2">
    <citation type="submission" date="2021-09" db="EMBL/GenBank/DDBJ databases">
        <authorList>
            <person name="Jia N."/>
            <person name="Wang J."/>
            <person name="Shi W."/>
            <person name="Du L."/>
            <person name="Sun Y."/>
            <person name="Zhan W."/>
            <person name="Jiang J."/>
            <person name="Wang Q."/>
            <person name="Zhang B."/>
            <person name="Ji P."/>
            <person name="Sakyi L.B."/>
            <person name="Cui X."/>
            <person name="Yuan T."/>
            <person name="Jiang B."/>
            <person name="Yang W."/>
            <person name="Lam T.T.-Y."/>
            <person name="Chang Q."/>
            <person name="Ding S."/>
            <person name="Wang X."/>
            <person name="Zhu J."/>
            <person name="Ruan X."/>
            <person name="Zhao L."/>
            <person name="Wei J."/>
            <person name="Que T."/>
            <person name="Du C."/>
            <person name="Cheng J."/>
            <person name="Dai P."/>
            <person name="Han X."/>
            <person name="Huang E."/>
            <person name="Gao Y."/>
            <person name="Liu J."/>
            <person name="Shao H."/>
            <person name="Ye R."/>
            <person name="Li L."/>
            <person name="Wei W."/>
            <person name="Wang X."/>
            <person name="Wang C."/>
            <person name="Huo Q."/>
            <person name="Li W."/>
            <person name="Guo W."/>
            <person name="Chen H."/>
            <person name="Chen S."/>
            <person name="Zhou L."/>
            <person name="Zhou L."/>
            <person name="Ni X."/>
            <person name="Tian J."/>
            <person name="Zhou Y."/>
            <person name="Sheng Y."/>
            <person name="Liu T."/>
            <person name="Pan Y."/>
            <person name="Xia L."/>
            <person name="Li J."/>
            <person name="Zhao F."/>
            <person name="Cao W."/>
        </authorList>
    </citation>
    <scope>NUCLEOTIDE SEQUENCE</scope>
    <source>
        <strain evidence="4">Rmic-2018</strain>
        <tissue evidence="4">Larvae</tissue>
    </source>
</reference>
<comment type="caution">
    <text evidence="4">The sequence shown here is derived from an EMBL/GenBank/DDBJ whole genome shotgun (WGS) entry which is preliminary data.</text>
</comment>
<keyword evidence="1" id="KW-0479">Metal-binding</keyword>
<dbReference type="GO" id="GO:0003676">
    <property type="term" value="F:nucleic acid binding"/>
    <property type="evidence" value="ECO:0007669"/>
    <property type="project" value="InterPro"/>
</dbReference>
<dbReference type="Proteomes" id="UP000821866">
    <property type="component" value="Unassembled WGS sequence"/>
</dbReference>
<evidence type="ECO:0000256" key="2">
    <source>
        <dbReference type="SAM" id="MobiDB-lite"/>
    </source>
</evidence>
<dbReference type="SUPFAM" id="SSF57756">
    <property type="entry name" value="Retrovirus zinc finger-like domains"/>
    <property type="match status" value="1"/>
</dbReference>
<feature type="region of interest" description="Disordered" evidence="2">
    <location>
        <begin position="143"/>
        <end position="181"/>
    </location>
</feature>
<feature type="domain" description="CCHC-type" evidence="3">
    <location>
        <begin position="78"/>
        <end position="92"/>
    </location>
</feature>
<name>A0A9J6CW46_RHIMP</name>
<dbReference type="EMBL" id="JABSTU010006108">
    <property type="protein sequence ID" value="KAH7934640.1"/>
    <property type="molecule type" value="Genomic_DNA"/>
</dbReference>
<evidence type="ECO:0000259" key="3">
    <source>
        <dbReference type="PROSITE" id="PS50158"/>
    </source>
</evidence>
<reference evidence="4" key="1">
    <citation type="journal article" date="2020" name="Cell">
        <title>Large-Scale Comparative Analyses of Tick Genomes Elucidate Their Genetic Diversity and Vector Capacities.</title>
        <authorList>
            <consortium name="Tick Genome and Microbiome Consortium (TIGMIC)"/>
            <person name="Jia N."/>
            <person name="Wang J."/>
            <person name="Shi W."/>
            <person name="Du L."/>
            <person name="Sun Y."/>
            <person name="Zhan W."/>
            <person name="Jiang J.F."/>
            <person name="Wang Q."/>
            <person name="Zhang B."/>
            <person name="Ji P."/>
            <person name="Bell-Sakyi L."/>
            <person name="Cui X.M."/>
            <person name="Yuan T.T."/>
            <person name="Jiang B.G."/>
            <person name="Yang W.F."/>
            <person name="Lam T.T."/>
            <person name="Chang Q.C."/>
            <person name="Ding S.J."/>
            <person name="Wang X.J."/>
            <person name="Zhu J.G."/>
            <person name="Ruan X.D."/>
            <person name="Zhao L."/>
            <person name="Wei J.T."/>
            <person name="Ye R.Z."/>
            <person name="Que T.C."/>
            <person name="Du C.H."/>
            <person name="Zhou Y.H."/>
            <person name="Cheng J.X."/>
            <person name="Dai P.F."/>
            <person name="Guo W.B."/>
            <person name="Han X.H."/>
            <person name="Huang E.J."/>
            <person name="Li L.F."/>
            <person name="Wei W."/>
            <person name="Gao Y.C."/>
            <person name="Liu J.Z."/>
            <person name="Shao H.Z."/>
            <person name="Wang X."/>
            <person name="Wang C.C."/>
            <person name="Yang T.C."/>
            <person name="Huo Q.B."/>
            <person name="Li W."/>
            <person name="Chen H.Y."/>
            <person name="Chen S.E."/>
            <person name="Zhou L.G."/>
            <person name="Ni X.B."/>
            <person name="Tian J.H."/>
            <person name="Sheng Y."/>
            <person name="Liu T."/>
            <person name="Pan Y.S."/>
            <person name="Xia L.Y."/>
            <person name="Li J."/>
            <person name="Zhao F."/>
            <person name="Cao W.C."/>
        </authorList>
    </citation>
    <scope>NUCLEOTIDE SEQUENCE</scope>
    <source>
        <strain evidence="4">Rmic-2018</strain>
    </source>
</reference>
<keyword evidence="1" id="KW-0863">Zinc-finger</keyword>
<dbReference type="AlphaFoldDB" id="A0A9J6CW46"/>
<gene>
    <name evidence="4" type="ORF">HPB51_028999</name>
</gene>
<protein>
    <recommendedName>
        <fullName evidence="3">CCHC-type domain-containing protein</fullName>
    </recommendedName>
</protein>
<dbReference type="VEuPathDB" id="VectorBase:LOC119169853"/>
<evidence type="ECO:0000313" key="5">
    <source>
        <dbReference type="Proteomes" id="UP000821866"/>
    </source>
</evidence>
<dbReference type="Gene3D" id="4.10.60.10">
    <property type="entry name" value="Zinc finger, CCHC-type"/>
    <property type="match status" value="1"/>
</dbReference>
<evidence type="ECO:0000313" key="4">
    <source>
        <dbReference type="EMBL" id="KAH7934640.1"/>
    </source>
</evidence>
<dbReference type="InterPro" id="IPR036875">
    <property type="entry name" value="Znf_CCHC_sf"/>
</dbReference>
<dbReference type="GO" id="GO:0008270">
    <property type="term" value="F:zinc ion binding"/>
    <property type="evidence" value="ECO:0007669"/>
    <property type="project" value="UniProtKB-KW"/>
</dbReference>
<organism evidence="4 5">
    <name type="scientific">Rhipicephalus microplus</name>
    <name type="common">Cattle tick</name>
    <name type="synonym">Boophilus microplus</name>
    <dbReference type="NCBI Taxonomy" id="6941"/>
    <lineage>
        <taxon>Eukaryota</taxon>
        <taxon>Metazoa</taxon>
        <taxon>Ecdysozoa</taxon>
        <taxon>Arthropoda</taxon>
        <taxon>Chelicerata</taxon>
        <taxon>Arachnida</taxon>
        <taxon>Acari</taxon>
        <taxon>Parasitiformes</taxon>
        <taxon>Ixodida</taxon>
        <taxon>Ixodoidea</taxon>
        <taxon>Ixodidae</taxon>
        <taxon>Rhipicephalinae</taxon>
        <taxon>Rhipicephalus</taxon>
        <taxon>Boophilus</taxon>
    </lineage>
</organism>
<accession>A0A9J6CW46</accession>